<reference evidence="2" key="1">
    <citation type="submission" date="2023-10" db="EMBL/GenBank/DDBJ databases">
        <authorList>
            <person name="Chen Y."/>
            <person name="Shah S."/>
            <person name="Dougan E. K."/>
            <person name="Thang M."/>
            <person name="Chan C."/>
        </authorList>
    </citation>
    <scope>NUCLEOTIDE SEQUENCE [LARGE SCALE GENOMIC DNA]</scope>
</reference>
<accession>A0ABN9UM21</accession>
<dbReference type="Proteomes" id="UP001189429">
    <property type="component" value="Unassembled WGS sequence"/>
</dbReference>
<evidence type="ECO:0000313" key="3">
    <source>
        <dbReference type="Proteomes" id="UP001189429"/>
    </source>
</evidence>
<proteinExistence type="predicted"/>
<sequence>MYAFTTSTIERQPGRQPPASCTASQRPANGRRIWAVPTAADRAYLKQQVFTAIVGTIGIVGTINNNALMTESTLRLHTKIKLHRTIRLHPNMTSWLHPWLKLRTKTIKLHAKMTHTRKPTNIRTTICLVTALIMNQINRILLCVIPRPTNFV</sequence>
<evidence type="ECO:0000313" key="2">
    <source>
        <dbReference type="EMBL" id="CAK0860815.1"/>
    </source>
</evidence>
<name>A0ABN9UM21_9DINO</name>
<keyword evidence="3" id="KW-1185">Reference proteome</keyword>
<dbReference type="EMBL" id="CAUYUJ010016015">
    <property type="protein sequence ID" value="CAK0860815.1"/>
    <property type="molecule type" value="Genomic_DNA"/>
</dbReference>
<feature type="compositionally biased region" description="Polar residues" evidence="1">
    <location>
        <begin position="1"/>
        <end position="10"/>
    </location>
</feature>
<comment type="caution">
    <text evidence="2">The sequence shown here is derived from an EMBL/GenBank/DDBJ whole genome shotgun (WGS) entry which is preliminary data.</text>
</comment>
<gene>
    <name evidence="2" type="ORF">PCOR1329_LOCUS49677</name>
</gene>
<organism evidence="2 3">
    <name type="scientific">Prorocentrum cordatum</name>
    <dbReference type="NCBI Taxonomy" id="2364126"/>
    <lineage>
        <taxon>Eukaryota</taxon>
        <taxon>Sar</taxon>
        <taxon>Alveolata</taxon>
        <taxon>Dinophyceae</taxon>
        <taxon>Prorocentrales</taxon>
        <taxon>Prorocentraceae</taxon>
        <taxon>Prorocentrum</taxon>
    </lineage>
</organism>
<protein>
    <submittedName>
        <fullName evidence="2">Uncharacterized protein</fullName>
    </submittedName>
</protein>
<feature type="region of interest" description="Disordered" evidence="1">
    <location>
        <begin position="1"/>
        <end position="27"/>
    </location>
</feature>
<evidence type="ECO:0000256" key="1">
    <source>
        <dbReference type="SAM" id="MobiDB-lite"/>
    </source>
</evidence>